<sequence length="53" mass="6631">MIGGLNYLHYNFKTKEFEYRKDVNHEKRTNKKRSRKSFRFYVAERFNHTTTEN</sequence>
<proteinExistence type="predicted"/>
<dbReference type="Proteomes" id="UP000317352">
    <property type="component" value="Genome"/>
</dbReference>
<dbReference type="EMBL" id="MN082625">
    <property type="protein sequence ID" value="QDH50346.1"/>
    <property type="molecule type" value="Genomic_DNA"/>
</dbReference>
<protein>
    <submittedName>
        <fullName evidence="1">Uncharacterized protein</fullName>
    </submittedName>
</protein>
<accession>A0A514AAQ1</accession>
<evidence type="ECO:0000313" key="1">
    <source>
        <dbReference type="EMBL" id="QDH50346.1"/>
    </source>
</evidence>
<gene>
    <name evidence="1" type="ORF">KAREZI_25</name>
</gene>
<evidence type="ECO:0000313" key="2">
    <source>
        <dbReference type="Proteomes" id="UP000317352"/>
    </source>
</evidence>
<organism evidence="1 2">
    <name type="scientific">Bacillus phage Karezi</name>
    <dbReference type="NCBI Taxonomy" id="2591398"/>
    <lineage>
        <taxon>Viruses</taxon>
        <taxon>Duplodnaviria</taxon>
        <taxon>Heunggongvirae</taxon>
        <taxon>Uroviricota</taxon>
        <taxon>Caudoviricetes</taxon>
        <taxon>Salasmaviridae</taxon>
        <taxon>Tatarstanvirinae</taxon>
        <taxon>Karezivirus</taxon>
        <taxon>Karezivirus karezi</taxon>
    </lineage>
</organism>
<reference evidence="1 2" key="1">
    <citation type="submission" date="2019-06" db="EMBL/GenBank/DDBJ databases">
        <authorList>
            <person name="Sanders K."/>
            <person name="Barth R."/>
            <person name="Bowles K."/>
            <person name="Glasgow G."/>
            <person name="Gloe M."/>
            <person name="Lewis H."/>
            <person name="McGough T."/>
            <person name="Nutbrown S."/>
            <person name="Romulus S."/>
            <person name="Sergiano J."/>
            <person name="Shin D."/>
            <person name="Suresh M."/>
            <person name="Johnson A."/>
            <person name="Temple L."/>
        </authorList>
    </citation>
    <scope>NUCLEOTIDE SEQUENCE [LARGE SCALE GENOMIC DNA]</scope>
</reference>
<name>A0A514AAQ1_9CAUD</name>
<keyword evidence="2" id="KW-1185">Reference proteome</keyword>